<gene>
    <name evidence="1" type="ORF">GQF02_09670</name>
</gene>
<dbReference type="EMBL" id="WSSB01000008">
    <property type="protein sequence ID" value="MXR37239.1"/>
    <property type="molecule type" value="Genomic_DNA"/>
</dbReference>
<dbReference type="Proteomes" id="UP000467214">
    <property type="component" value="Unassembled WGS sequence"/>
</dbReference>
<accession>A0A845BLY0</accession>
<sequence>MCKVLKQVRWAIEYLQSGGVGAVHYSDLPRGKGKQEGLCGRIEATRLLEALISLPVEQHLAIMARLHADNIRLGPPAWKELAANVRHVKGPDSVRFGQAGCDWMVRKWMRPGDGSWAEFGRLFGCDGATAQSHYRKVFEPLLDGWLIAARGSLEVILETVFEPNPLAA</sequence>
<evidence type="ECO:0000313" key="1">
    <source>
        <dbReference type="EMBL" id="MXR37239.1"/>
    </source>
</evidence>
<comment type="caution">
    <text evidence="1">The sequence shown here is derived from an EMBL/GenBank/DDBJ whole genome shotgun (WGS) entry which is preliminary data.</text>
</comment>
<keyword evidence="2" id="KW-1185">Reference proteome</keyword>
<protein>
    <submittedName>
        <fullName evidence="1">Uncharacterized protein</fullName>
    </submittedName>
</protein>
<proteinExistence type="predicted"/>
<dbReference type="AlphaFoldDB" id="A0A845BLY0"/>
<reference evidence="1 2" key="1">
    <citation type="submission" date="2019-12" db="EMBL/GenBank/DDBJ databases">
        <title>Neisseriaceae gen. nov. sp. Genome sequencing and assembly.</title>
        <authorList>
            <person name="Liu Z."/>
            <person name="Li A."/>
        </authorList>
    </citation>
    <scope>NUCLEOTIDE SEQUENCE [LARGE SCALE GENOMIC DNA]</scope>
    <source>
        <strain evidence="1 2">B2N2-7</strain>
    </source>
</reference>
<organism evidence="1 2">
    <name type="scientific">Craterilacuibacter sinensis</name>
    <dbReference type="NCBI Taxonomy" id="2686017"/>
    <lineage>
        <taxon>Bacteria</taxon>
        <taxon>Pseudomonadati</taxon>
        <taxon>Pseudomonadota</taxon>
        <taxon>Betaproteobacteria</taxon>
        <taxon>Neisseriales</taxon>
        <taxon>Neisseriaceae</taxon>
        <taxon>Craterilacuibacter</taxon>
    </lineage>
</organism>
<dbReference type="RefSeq" id="WP_160796723.1">
    <property type="nucleotide sequence ID" value="NZ_WSSB01000008.1"/>
</dbReference>
<evidence type="ECO:0000313" key="2">
    <source>
        <dbReference type="Proteomes" id="UP000467214"/>
    </source>
</evidence>
<name>A0A845BLY0_9NEIS</name>